<evidence type="ECO:0000256" key="2">
    <source>
        <dbReference type="ARBA" id="ARBA00022982"/>
    </source>
</evidence>
<dbReference type="Proteomes" id="UP000549617">
    <property type="component" value="Unassembled WGS sequence"/>
</dbReference>
<dbReference type="Gene3D" id="1.25.40.10">
    <property type="entry name" value="Tetratricopeptide repeat domain"/>
    <property type="match status" value="2"/>
</dbReference>
<evidence type="ECO:0000313" key="6">
    <source>
        <dbReference type="EMBL" id="MBB5684399.1"/>
    </source>
</evidence>
<dbReference type="PROSITE" id="PS51352">
    <property type="entry name" value="THIOREDOXIN_2"/>
    <property type="match status" value="1"/>
</dbReference>
<keyword evidence="3" id="KW-1015">Disulfide bond</keyword>
<evidence type="ECO:0000313" key="7">
    <source>
        <dbReference type="Proteomes" id="UP000549617"/>
    </source>
</evidence>
<dbReference type="InterPro" id="IPR013766">
    <property type="entry name" value="Thioredoxin_domain"/>
</dbReference>
<dbReference type="Gene3D" id="3.40.30.10">
    <property type="entry name" value="Glutaredoxin"/>
    <property type="match status" value="1"/>
</dbReference>
<dbReference type="SUPFAM" id="SSF52833">
    <property type="entry name" value="Thioredoxin-like"/>
    <property type="match status" value="1"/>
</dbReference>
<protein>
    <submittedName>
        <fullName evidence="6">Putative thioredoxin</fullName>
    </submittedName>
</protein>
<accession>A0A7W9AF96</accession>
<keyword evidence="2" id="KW-0249">Electron transport</keyword>
<dbReference type="Pfam" id="PF00085">
    <property type="entry name" value="Thioredoxin"/>
    <property type="match status" value="1"/>
</dbReference>
<dbReference type="Pfam" id="PF14561">
    <property type="entry name" value="TPR_20"/>
    <property type="match status" value="1"/>
</dbReference>
<dbReference type="AlphaFoldDB" id="A0A7W9AF96"/>
<dbReference type="GO" id="GO:0006950">
    <property type="term" value="P:response to stress"/>
    <property type="evidence" value="ECO:0007669"/>
    <property type="project" value="UniProtKB-ARBA"/>
</dbReference>
<dbReference type="InterPro" id="IPR017937">
    <property type="entry name" value="Thioredoxin_CS"/>
</dbReference>
<keyword evidence="1" id="KW-0813">Transport</keyword>
<dbReference type="GO" id="GO:0005737">
    <property type="term" value="C:cytoplasm"/>
    <property type="evidence" value="ECO:0007669"/>
    <property type="project" value="TreeGrafter"/>
</dbReference>
<reference evidence="6 7" key="1">
    <citation type="submission" date="2020-08" db="EMBL/GenBank/DDBJ databases">
        <title>Genomic Encyclopedia of Type Strains, Phase IV (KMG-IV): sequencing the most valuable type-strain genomes for metagenomic binning, comparative biology and taxonomic classification.</title>
        <authorList>
            <person name="Goeker M."/>
        </authorList>
    </citation>
    <scope>NUCLEOTIDE SEQUENCE [LARGE SCALE GENOMIC DNA]</scope>
    <source>
        <strain evidence="6 7">DSM 25079</strain>
    </source>
</reference>
<dbReference type="RefSeq" id="WP_184014677.1">
    <property type="nucleotide sequence ID" value="NZ_JACIJC010000001.1"/>
</dbReference>
<organism evidence="6 7">
    <name type="scientific">Sphingobium boeckii</name>
    <dbReference type="NCBI Taxonomy" id="1082345"/>
    <lineage>
        <taxon>Bacteria</taxon>
        <taxon>Pseudomonadati</taxon>
        <taxon>Pseudomonadota</taxon>
        <taxon>Alphaproteobacteria</taxon>
        <taxon>Sphingomonadales</taxon>
        <taxon>Sphingomonadaceae</taxon>
        <taxon>Sphingobium</taxon>
    </lineage>
</organism>
<name>A0A7W9AF96_9SPHN</name>
<evidence type="ECO:0000256" key="1">
    <source>
        <dbReference type="ARBA" id="ARBA00022448"/>
    </source>
</evidence>
<evidence type="ECO:0000256" key="3">
    <source>
        <dbReference type="ARBA" id="ARBA00023157"/>
    </source>
</evidence>
<dbReference type="PROSITE" id="PS00194">
    <property type="entry name" value="THIOREDOXIN_1"/>
    <property type="match status" value="1"/>
</dbReference>
<dbReference type="InterPro" id="IPR011990">
    <property type="entry name" value="TPR-like_helical_dom_sf"/>
</dbReference>
<dbReference type="PANTHER" id="PTHR45663">
    <property type="entry name" value="GEO12009P1"/>
    <property type="match status" value="1"/>
</dbReference>
<proteinExistence type="predicted"/>
<keyword evidence="7" id="KW-1185">Reference proteome</keyword>
<evidence type="ECO:0000259" key="5">
    <source>
        <dbReference type="PROSITE" id="PS51352"/>
    </source>
</evidence>
<gene>
    <name evidence="6" type="ORF">FHS49_000390</name>
</gene>
<feature type="domain" description="Thioredoxin" evidence="5">
    <location>
        <begin position="2"/>
        <end position="116"/>
    </location>
</feature>
<comment type="caution">
    <text evidence="6">The sequence shown here is derived from an EMBL/GenBank/DDBJ whole genome shotgun (WGS) entry which is preliminary data.</text>
</comment>
<dbReference type="InterPro" id="IPR036249">
    <property type="entry name" value="Thioredoxin-like_sf"/>
</dbReference>
<dbReference type="SUPFAM" id="SSF48452">
    <property type="entry name" value="TPR-like"/>
    <property type="match status" value="1"/>
</dbReference>
<evidence type="ECO:0000256" key="4">
    <source>
        <dbReference type="ARBA" id="ARBA00023284"/>
    </source>
</evidence>
<keyword evidence="4" id="KW-0676">Redox-active center</keyword>
<dbReference type="EMBL" id="JACIJC010000001">
    <property type="protein sequence ID" value="MBB5684399.1"/>
    <property type="molecule type" value="Genomic_DNA"/>
</dbReference>
<dbReference type="GO" id="GO:0015035">
    <property type="term" value="F:protein-disulfide reductase activity"/>
    <property type="evidence" value="ECO:0007669"/>
    <property type="project" value="TreeGrafter"/>
</dbReference>
<dbReference type="CDD" id="cd02947">
    <property type="entry name" value="TRX_family"/>
    <property type="match status" value="1"/>
</dbReference>
<sequence>MASLGLGAEDKEAFEGFKRDVIEPSMTALVIIDFWAEWCGPCKQLGPVIEKVAADYASKGVKLVKIDVDANKAVAAQFRIQSIPTVYAVFQGQIVADLTPARTEGQLSKMLDDILRQLPVQSEEADLKSQIEPLIAMGEEILAAGDAERGYSIFAQILDMAPEEPAALSGQLRAAVALGQVDEAEAMLNALPEALRKDPAIQRAESALALKREAAPVDDLAPLYARIAADPDDHEARYELAGALMAADDRDGAADQLLESIARDRDWNEGAARQRLLKLMEVVGLQDPWVSAQRRRLSAILFT</sequence>
<dbReference type="PANTHER" id="PTHR45663:SF11">
    <property type="entry name" value="GEO12009P1"/>
    <property type="match status" value="1"/>
</dbReference>
<dbReference type="Pfam" id="PF14559">
    <property type="entry name" value="TPR_19"/>
    <property type="match status" value="1"/>
</dbReference>